<accession>A0A2G8RNB1</accession>
<evidence type="ECO:0008006" key="3">
    <source>
        <dbReference type="Google" id="ProtNLM"/>
    </source>
</evidence>
<dbReference type="OrthoDB" id="2752736at2759"/>
<organism evidence="1 2">
    <name type="scientific">Ganoderma sinense ZZ0214-1</name>
    <dbReference type="NCBI Taxonomy" id="1077348"/>
    <lineage>
        <taxon>Eukaryota</taxon>
        <taxon>Fungi</taxon>
        <taxon>Dikarya</taxon>
        <taxon>Basidiomycota</taxon>
        <taxon>Agaricomycotina</taxon>
        <taxon>Agaricomycetes</taxon>
        <taxon>Polyporales</taxon>
        <taxon>Polyporaceae</taxon>
        <taxon>Ganoderma</taxon>
    </lineage>
</organism>
<proteinExistence type="predicted"/>
<name>A0A2G8RNB1_9APHY</name>
<evidence type="ECO:0000313" key="1">
    <source>
        <dbReference type="EMBL" id="PIL23002.1"/>
    </source>
</evidence>
<protein>
    <recommendedName>
        <fullName evidence="3">F-box domain-containing protein</fullName>
    </recommendedName>
</protein>
<keyword evidence="2" id="KW-1185">Reference proteome</keyword>
<comment type="caution">
    <text evidence="1">The sequence shown here is derived from an EMBL/GenBank/DDBJ whole genome shotgun (WGS) entry which is preliminary data.</text>
</comment>
<evidence type="ECO:0000313" key="2">
    <source>
        <dbReference type="Proteomes" id="UP000230002"/>
    </source>
</evidence>
<dbReference type="AlphaFoldDB" id="A0A2G8RNB1"/>
<dbReference type="EMBL" id="AYKW01000068">
    <property type="protein sequence ID" value="PIL23002.1"/>
    <property type="molecule type" value="Genomic_DNA"/>
</dbReference>
<gene>
    <name evidence="1" type="ORF">GSI_14309</name>
</gene>
<reference evidence="1 2" key="1">
    <citation type="journal article" date="2015" name="Sci. Rep.">
        <title>Chromosome-level genome map provides insights into diverse defense mechanisms in the medicinal fungus Ganoderma sinense.</title>
        <authorList>
            <person name="Zhu Y."/>
            <person name="Xu J."/>
            <person name="Sun C."/>
            <person name="Zhou S."/>
            <person name="Xu H."/>
            <person name="Nelson D.R."/>
            <person name="Qian J."/>
            <person name="Song J."/>
            <person name="Luo H."/>
            <person name="Xiang L."/>
            <person name="Li Y."/>
            <person name="Xu Z."/>
            <person name="Ji A."/>
            <person name="Wang L."/>
            <person name="Lu S."/>
            <person name="Hayward A."/>
            <person name="Sun W."/>
            <person name="Li X."/>
            <person name="Schwartz D.C."/>
            <person name="Wang Y."/>
            <person name="Chen S."/>
        </authorList>
    </citation>
    <scope>NUCLEOTIDE SEQUENCE [LARGE SCALE GENOMIC DNA]</scope>
    <source>
        <strain evidence="1 2">ZZ0214-1</strain>
    </source>
</reference>
<dbReference type="Proteomes" id="UP000230002">
    <property type="component" value="Unassembled WGS sequence"/>
</dbReference>
<sequence>MEVVTSTNVGVCQAVDSFAKFLSGSPNLEEVYIDYMPFSTHTTSLRRFAPPTTISLLHLRHLAFRYYLNSDHYDDDIPNPIDLFLNQVSFPPTCHMYLAAPLFGRNPDLHNTAVDILASVCQRFPGKNSVSHVFFELPGIVPGPSSPMQLVFPQGSLRLESSATSPFPHHDLFRAFPHLFSTARELRVHYTSDPATATLDSPLVSAAFPNISMLSVIRDAHKLGGMADHPGAIGTLRAGLAHLVTGTVPLPPAPIYTPPHGVDSESEPRENHDLRYPLLDTLWTTLESGDEIGELETTLAARAALGLPIRRLVVTLRYSPATAEQPASEGLDDLTRLRALRDVEEVVVMDGEVSSELREVDWLARLPDRYGLPSSIHRDWPAVWGTE</sequence>